<dbReference type="PANTHER" id="PTHR41282">
    <property type="entry name" value="CONSERVED TRANSMEMBRANE PROTEIN-RELATED"/>
    <property type="match status" value="1"/>
</dbReference>
<feature type="transmembrane region" description="Helical" evidence="2">
    <location>
        <begin position="68"/>
        <end position="86"/>
    </location>
</feature>
<gene>
    <name evidence="3" type="ORF">GCM10025874_14080</name>
</gene>
<sequence length="276" mass="29055">MALTNPAFTAPEFSPRGNVAGARAGVPTPPPGYQQDLSAQQLGDLYDRPAANSYETDRMSYEDTIKKAFIGFGVLVLGAVAGWAITPVVGPLIFAFALVGFVLALVNTFKKQPSGGLVLAYAAAQGVFVGGISLLYSYVGGGVVPVAVIGTLAVVGITLALFMSGKVRSSPRATKIFLIALLGYAAFSLVNFVLVTFGVIDGFGLFANPLFNLLLMGLVVVLAAYSLVLDFEAVKHGVENGAPRSFGWRAVFGIMVTVVWLYLELLRFVAIFSSSD</sequence>
<evidence type="ECO:0000313" key="3">
    <source>
        <dbReference type="EMBL" id="GMA28155.1"/>
    </source>
</evidence>
<evidence type="ECO:0000313" key="4">
    <source>
        <dbReference type="Proteomes" id="UP001157160"/>
    </source>
</evidence>
<dbReference type="EMBL" id="BSUL01000001">
    <property type="protein sequence ID" value="GMA28155.1"/>
    <property type="molecule type" value="Genomic_DNA"/>
</dbReference>
<proteinExistence type="predicted"/>
<accession>A0AA37XBB6</accession>
<dbReference type="Pfam" id="PF12811">
    <property type="entry name" value="BaxI_1"/>
    <property type="match status" value="1"/>
</dbReference>
<dbReference type="RefSeq" id="WP_284231481.1">
    <property type="nucleotide sequence ID" value="NZ_BSUL01000001.1"/>
</dbReference>
<feature type="transmembrane region" description="Helical" evidence="2">
    <location>
        <begin position="250"/>
        <end position="272"/>
    </location>
</feature>
<keyword evidence="2" id="KW-0472">Membrane</keyword>
<keyword evidence="2" id="KW-0812">Transmembrane</keyword>
<dbReference type="AlphaFoldDB" id="A0AA37XBB6"/>
<dbReference type="InterPro" id="IPR010539">
    <property type="entry name" value="BaxI_1-like"/>
</dbReference>
<organism evidence="3 4">
    <name type="scientific">Arenivirga flava</name>
    <dbReference type="NCBI Taxonomy" id="1930060"/>
    <lineage>
        <taxon>Bacteria</taxon>
        <taxon>Bacillati</taxon>
        <taxon>Actinomycetota</taxon>
        <taxon>Actinomycetes</taxon>
        <taxon>Micrococcales</taxon>
        <taxon>Microbacteriaceae</taxon>
        <taxon>Arenivirga</taxon>
    </lineage>
</organism>
<feature type="transmembrane region" description="Helical" evidence="2">
    <location>
        <begin position="116"/>
        <end position="136"/>
    </location>
</feature>
<feature type="region of interest" description="Disordered" evidence="1">
    <location>
        <begin position="1"/>
        <end position="27"/>
    </location>
</feature>
<reference evidence="3 4" key="1">
    <citation type="journal article" date="2014" name="Int. J. Syst. Evol. Microbiol.">
        <title>Complete genome sequence of Corynebacterium casei LMG S-19264T (=DSM 44701T), isolated from a smear-ripened cheese.</title>
        <authorList>
            <consortium name="US DOE Joint Genome Institute (JGI-PGF)"/>
            <person name="Walter F."/>
            <person name="Albersmeier A."/>
            <person name="Kalinowski J."/>
            <person name="Ruckert C."/>
        </authorList>
    </citation>
    <scope>NUCLEOTIDE SEQUENCE [LARGE SCALE GENOMIC DNA]</scope>
    <source>
        <strain evidence="3 4">NBRC 112289</strain>
    </source>
</reference>
<dbReference type="Proteomes" id="UP001157160">
    <property type="component" value="Unassembled WGS sequence"/>
</dbReference>
<feature type="transmembrane region" description="Helical" evidence="2">
    <location>
        <begin position="206"/>
        <end position="229"/>
    </location>
</feature>
<feature type="transmembrane region" description="Helical" evidence="2">
    <location>
        <begin position="176"/>
        <end position="200"/>
    </location>
</feature>
<keyword evidence="2" id="KW-1133">Transmembrane helix</keyword>
<feature type="transmembrane region" description="Helical" evidence="2">
    <location>
        <begin position="92"/>
        <end position="109"/>
    </location>
</feature>
<evidence type="ECO:0008006" key="5">
    <source>
        <dbReference type="Google" id="ProtNLM"/>
    </source>
</evidence>
<feature type="transmembrane region" description="Helical" evidence="2">
    <location>
        <begin position="142"/>
        <end position="164"/>
    </location>
</feature>
<comment type="caution">
    <text evidence="3">The sequence shown here is derived from an EMBL/GenBank/DDBJ whole genome shotgun (WGS) entry which is preliminary data.</text>
</comment>
<name>A0AA37XBB6_9MICO</name>
<dbReference type="PANTHER" id="PTHR41282:SF1">
    <property type="entry name" value="CONSERVED TRANSMEMBRANE PROTEIN-RELATED"/>
    <property type="match status" value="1"/>
</dbReference>
<protein>
    <recommendedName>
        <fullName evidence="5">Bax inhibitor-1/YccA family protein</fullName>
    </recommendedName>
</protein>
<evidence type="ECO:0000256" key="2">
    <source>
        <dbReference type="SAM" id="Phobius"/>
    </source>
</evidence>
<evidence type="ECO:0000256" key="1">
    <source>
        <dbReference type="SAM" id="MobiDB-lite"/>
    </source>
</evidence>
<keyword evidence="4" id="KW-1185">Reference proteome</keyword>